<reference evidence="1" key="2">
    <citation type="journal article" date="2015" name="Fish Shellfish Immunol.">
        <title>Early steps in the European eel (Anguilla anguilla)-Vibrio vulnificus interaction in the gills: Role of the RtxA13 toxin.</title>
        <authorList>
            <person name="Callol A."/>
            <person name="Pajuelo D."/>
            <person name="Ebbesson L."/>
            <person name="Teles M."/>
            <person name="MacKenzie S."/>
            <person name="Amaro C."/>
        </authorList>
    </citation>
    <scope>NUCLEOTIDE SEQUENCE</scope>
</reference>
<sequence>MNFWQHFPATFCTTSETHQDCFPSRKKALLLRNIVPSPYADVSLCVRSFIFTCNSKKKKKTDLTIF</sequence>
<reference evidence="1" key="1">
    <citation type="submission" date="2014-11" db="EMBL/GenBank/DDBJ databases">
        <authorList>
            <person name="Amaro Gonzalez C."/>
        </authorList>
    </citation>
    <scope>NUCLEOTIDE SEQUENCE</scope>
</reference>
<accession>A0A0E9UGD1</accession>
<dbReference type="EMBL" id="GBXM01044539">
    <property type="protein sequence ID" value="JAH64038.1"/>
    <property type="molecule type" value="Transcribed_RNA"/>
</dbReference>
<protein>
    <submittedName>
        <fullName evidence="1">Uncharacterized protein</fullName>
    </submittedName>
</protein>
<organism evidence="1">
    <name type="scientific">Anguilla anguilla</name>
    <name type="common">European freshwater eel</name>
    <name type="synonym">Muraena anguilla</name>
    <dbReference type="NCBI Taxonomy" id="7936"/>
    <lineage>
        <taxon>Eukaryota</taxon>
        <taxon>Metazoa</taxon>
        <taxon>Chordata</taxon>
        <taxon>Craniata</taxon>
        <taxon>Vertebrata</taxon>
        <taxon>Euteleostomi</taxon>
        <taxon>Actinopterygii</taxon>
        <taxon>Neopterygii</taxon>
        <taxon>Teleostei</taxon>
        <taxon>Anguilliformes</taxon>
        <taxon>Anguillidae</taxon>
        <taxon>Anguilla</taxon>
    </lineage>
</organism>
<evidence type="ECO:0000313" key="1">
    <source>
        <dbReference type="EMBL" id="JAH64038.1"/>
    </source>
</evidence>
<proteinExistence type="predicted"/>
<name>A0A0E9UGD1_ANGAN</name>
<dbReference type="AlphaFoldDB" id="A0A0E9UGD1"/>